<dbReference type="SUPFAM" id="SSF53649">
    <property type="entry name" value="Alkaline phosphatase-like"/>
    <property type="match status" value="1"/>
</dbReference>
<evidence type="ECO:0000256" key="2">
    <source>
        <dbReference type="SAM" id="SignalP"/>
    </source>
</evidence>
<dbReference type="InterPro" id="IPR000917">
    <property type="entry name" value="Sulfatase_N"/>
</dbReference>
<evidence type="ECO:0000259" key="3">
    <source>
        <dbReference type="Pfam" id="PF00884"/>
    </source>
</evidence>
<dbReference type="Gene3D" id="3.30.1120.10">
    <property type="match status" value="1"/>
</dbReference>
<evidence type="ECO:0000313" key="4">
    <source>
        <dbReference type="EMBL" id="BCX48065.1"/>
    </source>
</evidence>
<dbReference type="RefSeq" id="WP_338690631.1">
    <property type="nucleotide sequence ID" value="NZ_AP024702.1"/>
</dbReference>
<gene>
    <name evidence="4" type="ORF">HAHE_19730</name>
</gene>
<dbReference type="PANTHER" id="PTHR42693:SF33">
    <property type="entry name" value="ARYLSULFATASE"/>
    <property type="match status" value="1"/>
</dbReference>
<dbReference type="Gene3D" id="3.40.720.10">
    <property type="entry name" value="Alkaline Phosphatase, subunit A"/>
    <property type="match status" value="1"/>
</dbReference>
<keyword evidence="2" id="KW-0732">Signal</keyword>
<dbReference type="InterPro" id="IPR017850">
    <property type="entry name" value="Alkaline_phosphatase_core_sf"/>
</dbReference>
<dbReference type="Proteomes" id="UP001374893">
    <property type="component" value="Chromosome"/>
</dbReference>
<organism evidence="4 5">
    <name type="scientific">Haloferula helveola</name>
    <dbReference type="NCBI Taxonomy" id="490095"/>
    <lineage>
        <taxon>Bacteria</taxon>
        <taxon>Pseudomonadati</taxon>
        <taxon>Verrucomicrobiota</taxon>
        <taxon>Verrucomicrobiia</taxon>
        <taxon>Verrucomicrobiales</taxon>
        <taxon>Verrucomicrobiaceae</taxon>
        <taxon>Haloferula</taxon>
    </lineage>
</organism>
<comment type="similarity">
    <text evidence="1">Belongs to the sulfatase family.</text>
</comment>
<protein>
    <submittedName>
        <fullName evidence="4">N-acetylgalactosamine-6-sulfatase</fullName>
    </submittedName>
</protein>
<accession>A0ABN6H9A8</accession>
<dbReference type="PANTHER" id="PTHR42693">
    <property type="entry name" value="ARYLSULFATASE FAMILY MEMBER"/>
    <property type="match status" value="1"/>
</dbReference>
<evidence type="ECO:0000313" key="5">
    <source>
        <dbReference type="Proteomes" id="UP001374893"/>
    </source>
</evidence>
<reference evidence="4 5" key="1">
    <citation type="submission" date="2021-06" db="EMBL/GenBank/DDBJ databases">
        <title>Complete genome of Haloferula helveola possessing various polysaccharide degrading enzymes.</title>
        <authorList>
            <person name="Takami H."/>
            <person name="Huang C."/>
            <person name="Hamasaki K."/>
        </authorList>
    </citation>
    <scope>NUCLEOTIDE SEQUENCE [LARGE SCALE GENOMIC DNA]</scope>
    <source>
        <strain evidence="4 5">CN-1</strain>
    </source>
</reference>
<sequence>MNHPTISAVLCALAVLASFATSASAESRKPNVIILFIDDLGYGDLACFGNTFTPTPHMDSLAGEGAILTMSYVTNPPCSPSRSCLMTGMYAQRFHKFGMARGLPIPDDHPTLAEFMRDAGYVTGQIGKWDLGGPGQGPHQRGFMEVARWGNAAQGYFVEKPDGSKLYRTEMDGDHMVEFVERNKDKPFFLYFSPLAIHSPLKGTPKRYQNRIKSGNKAYGGAVAAVDDQIGKLLAVLRKHDLEKNTLILLTGDNGAGSGGSSAPYTGGKHAGTSKEGWVHTPAVAWWPGTIPAGQKFGGLTCTLDYYTTAASVAGKQAPEKCDGKNLIPYLTGKRQGDVHEYVYWYNADPKDSPHRHLSAVRWKQWRLHWDKRDKAWKLYDLHADPREENDLAAKHPEVLKQLKAKHEAFVATLPSLDTIPAYKSQWSKPPDGFGWLIGDGNAD</sequence>
<feature type="signal peptide" evidence="2">
    <location>
        <begin position="1"/>
        <end position="25"/>
    </location>
</feature>
<dbReference type="Pfam" id="PF00884">
    <property type="entry name" value="Sulfatase"/>
    <property type="match status" value="1"/>
</dbReference>
<dbReference type="EMBL" id="AP024702">
    <property type="protein sequence ID" value="BCX48065.1"/>
    <property type="molecule type" value="Genomic_DNA"/>
</dbReference>
<keyword evidence="5" id="KW-1185">Reference proteome</keyword>
<feature type="domain" description="Sulfatase N-terminal" evidence="3">
    <location>
        <begin position="30"/>
        <end position="315"/>
    </location>
</feature>
<name>A0ABN6H9A8_9BACT</name>
<evidence type="ECO:0000256" key="1">
    <source>
        <dbReference type="ARBA" id="ARBA00008779"/>
    </source>
</evidence>
<feature type="chain" id="PRO_5046137261" evidence="2">
    <location>
        <begin position="26"/>
        <end position="444"/>
    </location>
</feature>
<proteinExistence type="inferred from homology"/>
<dbReference type="InterPro" id="IPR050738">
    <property type="entry name" value="Sulfatase"/>
</dbReference>